<feature type="compositionally biased region" description="Basic and acidic residues" evidence="1">
    <location>
        <begin position="1"/>
        <end position="20"/>
    </location>
</feature>
<comment type="caution">
    <text evidence="2">The sequence shown here is derived from an EMBL/GenBank/DDBJ whole genome shotgun (WGS) entry which is preliminary data.</text>
</comment>
<proteinExistence type="predicted"/>
<evidence type="ECO:0000313" key="3">
    <source>
        <dbReference type="Proteomes" id="UP000639772"/>
    </source>
</evidence>
<protein>
    <submittedName>
        <fullName evidence="2">Uncharacterized protein</fullName>
    </submittedName>
</protein>
<name>A0A835UBQ6_VANPL</name>
<feature type="region of interest" description="Disordered" evidence="1">
    <location>
        <begin position="1"/>
        <end position="51"/>
    </location>
</feature>
<dbReference type="Proteomes" id="UP000639772">
    <property type="component" value="Unassembled WGS sequence"/>
</dbReference>
<sequence>MLIDRPPRHPDEAKTKKNNDTGHIARILVRAKQRTSRNEEPSDVATRGSQAGEYWTSQFSSASTSSSLAGDHYLDATQASQANPTKRLELVLQRRRRYRYSGERLKSFANCMTVGL</sequence>
<accession>A0A835UBQ6</accession>
<reference evidence="2 3" key="1">
    <citation type="journal article" date="2020" name="Nat. Food">
        <title>A phased Vanilla planifolia genome enables genetic improvement of flavour and production.</title>
        <authorList>
            <person name="Hasing T."/>
            <person name="Tang H."/>
            <person name="Brym M."/>
            <person name="Khazi F."/>
            <person name="Huang T."/>
            <person name="Chambers A.H."/>
        </authorList>
    </citation>
    <scope>NUCLEOTIDE SEQUENCE [LARGE SCALE GENOMIC DNA]</scope>
    <source>
        <tissue evidence="2">Leaf</tissue>
    </source>
</reference>
<organism evidence="2 3">
    <name type="scientific">Vanilla planifolia</name>
    <name type="common">Vanilla</name>
    <dbReference type="NCBI Taxonomy" id="51239"/>
    <lineage>
        <taxon>Eukaryota</taxon>
        <taxon>Viridiplantae</taxon>
        <taxon>Streptophyta</taxon>
        <taxon>Embryophyta</taxon>
        <taxon>Tracheophyta</taxon>
        <taxon>Spermatophyta</taxon>
        <taxon>Magnoliopsida</taxon>
        <taxon>Liliopsida</taxon>
        <taxon>Asparagales</taxon>
        <taxon>Orchidaceae</taxon>
        <taxon>Vanilloideae</taxon>
        <taxon>Vanilleae</taxon>
        <taxon>Vanilla</taxon>
    </lineage>
</organism>
<gene>
    <name evidence="2" type="ORF">HPP92_024810</name>
</gene>
<evidence type="ECO:0000256" key="1">
    <source>
        <dbReference type="SAM" id="MobiDB-lite"/>
    </source>
</evidence>
<dbReference type="EMBL" id="JADCNM010000014">
    <property type="protein sequence ID" value="KAG0453506.1"/>
    <property type="molecule type" value="Genomic_DNA"/>
</dbReference>
<evidence type="ECO:0000313" key="2">
    <source>
        <dbReference type="EMBL" id="KAG0453506.1"/>
    </source>
</evidence>
<dbReference type="AlphaFoldDB" id="A0A835UBQ6"/>